<reference evidence="2 3" key="1">
    <citation type="journal article" date="2024" name="BMC Genomics">
        <title>Genome assembly of redclaw crayfish (Cherax quadricarinatus) provides insights into its immune adaptation and hypoxia tolerance.</title>
        <authorList>
            <person name="Liu Z."/>
            <person name="Zheng J."/>
            <person name="Li H."/>
            <person name="Fang K."/>
            <person name="Wang S."/>
            <person name="He J."/>
            <person name="Zhou D."/>
            <person name="Weng S."/>
            <person name="Chi M."/>
            <person name="Gu Z."/>
            <person name="He J."/>
            <person name="Li F."/>
            <person name="Wang M."/>
        </authorList>
    </citation>
    <scope>NUCLEOTIDE SEQUENCE [LARGE SCALE GENOMIC DNA]</scope>
    <source>
        <strain evidence="2">ZL_2023a</strain>
    </source>
</reference>
<dbReference type="AlphaFoldDB" id="A0AAW0WYW5"/>
<dbReference type="Proteomes" id="UP001445076">
    <property type="component" value="Unassembled WGS sequence"/>
</dbReference>
<evidence type="ECO:0000313" key="2">
    <source>
        <dbReference type="EMBL" id="KAK8732616.1"/>
    </source>
</evidence>
<keyword evidence="3" id="KW-1185">Reference proteome</keyword>
<evidence type="ECO:0000256" key="1">
    <source>
        <dbReference type="SAM" id="SignalP"/>
    </source>
</evidence>
<name>A0AAW0WYW5_CHEQU</name>
<comment type="caution">
    <text evidence="2">The sequence shown here is derived from an EMBL/GenBank/DDBJ whole genome shotgun (WGS) entry which is preliminary data.</text>
</comment>
<feature type="chain" id="PRO_5043541933" evidence="1">
    <location>
        <begin position="29"/>
        <end position="149"/>
    </location>
</feature>
<feature type="signal peptide" evidence="1">
    <location>
        <begin position="1"/>
        <end position="28"/>
    </location>
</feature>
<keyword evidence="1" id="KW-0732">Signal</keyword>
<organism evidence="2 3">
    <name type="scientific">Cherax quadricarinatus</name>
    <name type="common">Australian red claw crayfish</name>
    <dbReference type="NCBI Taxonomy" id="27406"/>
    <lineage>
        <taxon>Eukaryota</taxon>
        <taxon>Metazoa</taxon>
        <taxon>Ecdysozoa</taxon>
        <taxon>Arthropoda</taxon>
        <taxon>Crustacea</taxon>
        <taxon>Multicrustacea</taxon>
        <taxon>Malacostraca</taxon>
        <taxon>Eumalacostraca</taxon>
        <taxon>Eucarida</taxon>
        <taxon>Decapoda</taxon>
        <taxon>Pleocyemata</taxon>
        <taxon>Astacidea</taxon>
        <taxon>Parastacoidea</taxon>
        <taxon>Parastacidae</taxon>
        <taxon>Cherax</taxon>
    </lineage>
</organism>
<proteinExistence type="predicted"/>
<protein>
    <submittedName>
        <fullName evidence="2">Uncharacterized protein</fullName>
    </submittedName>
</protein>
<accession>A0AAW0WYW5</accession>
<gene>
    <name evidence="2" type="ORF">OTU49_006844</name>
</gene>
<dbReference type="EMBL" id="JARKIK010000056">
    <property type="protein sequence ID" value="KAK8732616.1"/>
    <property type="molecule type" value="Genomic_DNA"/>
</dbReference>
<sequence length="149" mass="15739">MSQTWRVGGPRLLPCLCLAAMLVARTSAQQKVNIMVLRDEGNMQADQGIKAAIAYLGKNTGEGVTVDGVDTMEIKKGGDIEATINATCDLMDKAIDAGKPPHIVLDVTTTGIMAETAKMFTRALALPTFSASYGQDGDIRCCCGCRLVG</sequence>
<evidence type="ECO:0000313" key="3">
    <source>
        <dbReference type="Proteomes" id="UP001445076"/>
    </source>
</evidence>